<keyword evidence="2" id="KW-1185">Reference proteome</keyword>
<comment type="caution">
    <text evidence="1">The sequence shown here is derived from an EMBL/GenBank/DDBJ whole genome shotgun (WGS) entry which is preliminary data.</text>
</comment>
<protein>
    <submittedName>
        <fullName evidence="1">Uncharacterized protein</fullName>
    </submittedName>
</protein>
<reference evidence="1" key="1">
    <citation type="submission" date="2020-05" db="EMBL/GenBank/DDBJ databases">
        <title>Large-scale comparative analyses of tick genomes elucidate their genetic diversity and vector capacities.</title>
        <authorList>
            <person name="Jia N."/>
            <person name="Wang J."/>
            <person name="Shi W."/>
            <person name="Du L."/>
            <person name="Sun Y."/>
            <person name="Zhan W."/>
            <person name="Jiang J."/>
            <person name="Wang Q."/>
            <person name="Zhang B."/>
            <person name="Ji P."/>
            <person name="Sakyi L.B."/>
            <person name="Cui X."/>
            <person name="Yuan T."/>
            <person name="Jiang B."/>
            <person name="Yang W."/>
            <person name="Lam T.T.-Y."/>
            <person name="Chang Q."/>
            <person name="Ding S."/>
            <person name="Wang X."/>
            <person name="Zhu J."/>
            <person name="Ruan X."/>
            <person name="Zhao L."/>
            <person name="Wei J."/>
            <person name="Que T."/>
            <person name="Du C."/>
            <person name="Cheng J."/>
            <person name="Dai P."/>
            <person name="Han X."/>
            <person name="Huang E."/>
            <person name="Gao Y."/>
            <person name="Liu J."/>
            <person name="Shao H."/>
            <person name="Ye R."/>
            <person name="Li L."/>
            <person name="Wei W."/>
            <person name="Wang X."/>
            <person name="Wang C."/>
            <person name="Yang T."/>
            <person name="Huo Q."/>
            <person name="Li W."/>
            <person name="Guo W."/>
            <person name="Chen H."/>
            <person name="Zhou L."/>
            <person name="Ni X."/>
            <person name="Tian J."/>
            <person name="Zhou Y."/>
            <person name="Sheng Y."/>
            <person name="Liu T."/>
            <person name="Pan Y."/>
            <person name="Xia L."/>
            <person name="Li J."/>
            <person name="Zhao F."/>
            <person name="Cao W."/>
        </authorList>
    </citation>
    <scope>NUCLEOTIDE SEQUENCE</scope>
    <source>
        <strain evidence="1">Hyas-2018</strain>
    </source>
</reference>
<gene>
    <name evidence="1" type="ORF">HPB50_027542</name>
</gene>
<proteinExistence type="predicted"/>
<evidence type="ECO:0000313" key="2">
    <source>
        <dbReference type="Proteomes" id="UP000821845"/>
    </source>
</evidence>
<accession>A0ACB7T256</accession>
<evidence type="ECO:0000313" key="1">
    <source>
        <dbReference type="EMBL" id="KAH6940392.1"/>
    </source>
</evidence>
<sequence>MGEESESHYAGFYVVPVSVAFTWLAYLLLHARASRRAKEDMLKGARFYSDENFLSDEFVYTVIIQTGYEPESGTTSVMAMRIVGDEASAFTSLCRSGLECYLLTTGSRIGICVTSSFDMGRVQAIIFEVDPRFPRTNWKVDRVDLWDQTRALHYVFIIDRVMPFAQRLTERFYPIDAEGGVRVPVAVRFSRTLRQFHLPLSVLDFPYGSRFTRVQRLASVMAVSLDAMLIDCVLHGWCPEHGGPGVKPGDVLISTVYLSAFVFVVTLIITFAFEFCYQDADRGHWARPADADRFCKTAKSTRAATASHADSSKEVVNRYFRSQDISVRARYSRKVLEMCHPELLGGHNTFSAMDEPS</sequence>
<dbReference type="EMBL" id="CM023482">
    <property type="protein sequence ID" value="KAH6940392.1"/>
    <property type="molecule type" value="Genomic_DNA"/>
</dbReference>
<organism evidence="1 2">
    <name type="scientific">Hyalomma asiaticum</name>
    <name type="common">Tick</name>
    <dbReference type="NCBI Taxonomy" id="266040"/>
    <lineage>
        <taxon>Eukaryota</taxon>
        <taxon>Metazoa</taxon>
        <taxon>Ecdysozoa</taxon>
        <taxon>Arthropoda</taxon>
        <taxon>Chelicerata</taxon>
        <taxon>Arachnida</taxon>
        <taxon>Acari</taxon>
        <taxon>Parasitiformes</taxon>
        <taxon>Ixodida</taxon>
        <taxon>Ixodoidea</taxon>
        <taxon>Ixodidae</taxon>
        <taxon>Hyalomminae</taxon>
        <taxon>Hyalomma</taxon>
    </lineage>
</organism>
<name>A0ACB7T256_HYAAI</name>
<dbReference type="Proteomes" id="UP000821845">
    <property type="component" value="Chromosome 2"/>
</dbReference>